<dbReference type="Proteomes" id="UP000278085">
    <property type="component" value="Unassembled WGS sequence"/>
</dbReference>
<dbReference type="RefSeq" id="WP_126073352.1">
    <property type="nucleotide sequence ID" value="NZ_CP051166.1"/>
</dbReference>
<dbReference type="OrthoDB" id="142078at2"/>
<evidence type="ECO:0000313" key="7">
    <source>
        <dbReference type="Proteomes" id="UP000278085"/>
    </source>
</evidence>
<dbReference type="SUPFAM" id="SSF111331">
    <property type="entry name" value="NAD kinase/diacylglycerol kinase-like"/>
    <property type="match status" value="1"/>
</dbReference>
<evidence type="ECO:0000256" key="1">
    <source>
        <dbReference type="ARBA" id="ARBA00022679"/>
    </source>
</evidence>
<accession>A0A430HR44</accession>
<dbReference type="Gene3D" id="2.60.200.40">
    <property type="match status" value="1"/>
</dbReference>
<keyword evidence="3 6" id="KW-0418">Kinase</keyword>
<reference evidence="6 7" key="1">
    <citation type="submission" date="2018-12" db="EMBL/GenBank/DDBJ databases">
        <authorList>
            <person name="Yang E."/>
        </authorList>
    </citation>
    <scope>NUCLEOTIDE SEQUENCE [LARGE SCALE GENOMIC DNA]</scope>
    <source>
        <strain evidence="6 7">SOD</strain>
    </source>
</reference>
<evidence type="ECO:0000256" key="4">
    <source>
        <dbReference type="ARBA" id="ARBA00022840"/>
    </source>
</evidence>
<dbReference type="InterPro" id="IPR016064">
    <property type="entry name" value="NAD/diacylglycerol_kinase_sf"/>
</dbReference>
<keyword evidence="4" id="KW-0067">ATP-binding</keyword>
<dbReference type="PROSITE" id="PS50146">
    <property type="entry name" value="DAGK"/>
    <property type="match status" value="1"/>
</dbReference>
<dbReference type="AlphaFoldDB" id="A0A430HR44"/>
<dbReference type="InterPro" id="IPR050187">
    <property type="entry name" value="Lipid_Phosphate_FormReg"/>
</dbReference>
<dbReference type="PANTHER" id="PTHR12358">
    <property type="entry name" value="SPHINGOSINE KINASE"/>
    <property type="match status" value="1"/>
</dbReference>
<evidence type="ECO:0000259" key="5">
    <source>
        <dbReference type="PROSITE" id="PS50146"/>
    </source>
</evidence>
<dbReference type="InterPro" id="IPR001206">
    <property type="entry name" value="Diacylglycerol_kinase_cat_dom"/>
</dbReference>
<gene>
    <name evidence="6" type="ORF">EJB06_07375</name>
</gene>
<protein>
    <submittedName>
        <fullName evidence="6">Diacylglycerol kinase</fullName>
    </submittedName>
</protein>
<dbReference type="InterPro" id="IPR017438">
    <property type="entry name" value="ATP-NAD_kinase_N"/>
</dbReference>
<comment type="caution">
    <text evidence="6">The sequence shown here is derived from an EMBL/GenBank/DDBJ whole genome shotgun (WGS) entry which is preliminary data.</text>
</comment>
<evidence type="ECO:0000313" key="6">
    <source>
        <dbReference type="EMBL" id="RSZ59992.1"/>
    </source>
</evidence>
<dbReference type="Pfam" id="PF19279">
    <property type="entry name" value="YegS_C"/>
    <property type="match status" value="1"/>
</dbReference>
<keyword evidence="7" id="KW-1185">Reference proteome</keyword>
<dbReference type="GO" id="GO:0016301">
    <property type="term" value="F:kinase activity"/>
    <property type="evidence" value="ECO:0007669"/>
    <property type="project" value="UniProtKB-KW"/>
</dbReference>
<dbReference type="PANTHER" id="PTHR12358:SF54">
    <property type="entry name" value="SPHINGOSINE KINASE RELATED PROTEIN"/>
    <property type="match status" value="1"/>
</dbReference>
<dbReference type="EMBL" id="RXLQ01000003">
    <property type="protein sequence ID" value="RSZ59992.1"/>
    <property type="molecule type" value="Genomic_DNA"/>
</dbReference>
<dbReference type="GO" id="GO:0005524">
    <property type="term" value="F:ATP binding"/>
    <property type="evidence" value="ECO:0007669"/>
    <property type="project" value="UniProtKB-KW"/>
</dbReference>
<dbReference type="InterPro" id="IPR045540">
    <property type="entry name" value="YegS/DAGK_C"/>
</dbReference>
<name>A0A430HR44_9BURK</name>
<dbReference type="Pfam" id="PF00781">
    <property type="entry name" value="DAGK_cat"/>
    <property type="match status" value="1"/>
</dbReference>
<dbReference type="Gene3D" id="3.40.50.10330">
    <property type="entry name" value="Probable inorganic polyphosphate/atp-NAD kinase, domain 1"/>
    <property type="match status" value="1"/>
</dbReference>
<evidence type="ECO:0000256" key="3">
    <source>
        <dbReference type="ARBA" id="ARBA00022777"/>
    </source>
</evidence>
<sequence>MPAPLFIILNAGSGHAETELQRTTIEDLLTAAGREFELAVVDQAGELADIARHMAGRACEAGGVLVAAGGDGTINTVARQAVESGCQFGVLPQGTFNYFGRTHHIPEDLGEAVQALLTARVESVQVGLVNERVFLVNASIGLYPRLLEEREIDKKQFGRSRLVALLSALKTVLGSYRHLHITVELNGKTRTLRTPTLFVGNNRLQMEQVGFAPLAERIEDGKLAALAPQPVGKLGMLALLARGALGRLADAPNLHAFGLTRMTVRQRGLAGRRRMKVAIDGEITHLDAPLVFRVLEGQLLLLKPVQASAQAGVEQMALAS</sequence>
<keyword evidence="2" id="KW-0547">Nucleotide-binding</keyword>
<feature type="domain" description="DAGKc" evidence="5">
    <location>
        <begin position="1"/>
        <end position="132"/>
    </location>
</feature>
<keyword evidence="1" id="KW-0808">Transferase</keyword>
<evidence type="ECO:0000256" key="2">
    <source>
        <dbReference type="ARBA" id="ARBA00022741"/>
    </source>
</evidence>
<organism evidence="6 7">
    <name type="scientific">Massilia atriviolacea</name>
    <dbReference type="NCBI Taxonomy" id="2495579"/>
    <lineage>
        <taxon>Bacteria</taxon>
        <taxon>Pseudomonadati</taxon>
        <taxon>Pseudomonadota</taxon>
        <taxon>Betaproteobacteria</taxon>
        <taxon>Burkholderiales</taxon>
        <taxon>Oxalobacteraceae</taxon>
        <taxon>Telluria group</taxon>
        <taxon>Massilia</taxon>
    </lineage>
</organism>
<proteinExistence type="predicted"/>